<dbReference type="OrthoDB" id="9914670at2"/>
<dbReference type="Proteomes" id="UP000306888">
    <property type="component" value="Unassembled WGS sequence"/>
</dbReference>
<dbReference type="EMBL" id="SRYR01000001">
    <property type="protein sequence ID" value="TGY43559.1"/>
    <property type="molecule type" value="Genomic_DNA"/>
</dbReference>
<reference evidence="2 3" key="1">
    <citation type="submission" date="2019-04" db="EMBL/GenBank/DDBJ databases">
        <title>Microbes associate with the intestines of laboratory mice.</title>
        <authorList>
            <person name="Navarre W."/>
            <person name="Wong E."/>
            <person name="Huang K."/>
            <person name="Tropini C."/>
            <person name="Ng K."/>
            <person name="Yu B."/>
        </authorList>
    </citation>
    <scope>NUCLEOTIDE SEQUENCE [LARGE SCALE GENOMIC DNA]</scope>
    <source>
        <strain evidence="2 3">NM50_B9-20</strain>
    </source>
</reference>
<organism evidence="2 3">
    <name type="scientific">Clostridium sartagoforme</name>
    <dbReference type="NCBI Taxonomy" id="84031"/>
    <lineage>
        <taxon>Bacteria</taxon>
        <taxon>Bacillati</taxon>
        <taxon>Bacillota</taxon>
        <taxon>Clostridia</taxon>
        <taxon>Eubacteriales</taxon>
        <taxon>Clostridiaceae</taxon>
        <taxon>Clostridium</taxon>
    </lineage>
</organism>
<gene>
    <name evidence="2" type="ORF">E5347_01730</name>
</gene>
<protein>
    <submittedName>
        <fullName evidence="2">Uncharacterized protein</fullName>
    </submittedName>
</protein>
<evidence type="ECO:0000313" key="3">
    <source>
        <dbReference type="Proteomes" id="UP000306888"/>
    </source>
</evidence>
<keyword evidence="1" id="KW-1133">Transmembrane helix</keyword>
<name>A0A4S2DMM7_9CLOT</name>
<keyword evidence="1" id="KW-0812">Transmembrane</keyword>
<dbReference type="AlphaFoldDB" id="A0A4S2DMM7"/>
<feature type="transmembrane region" description="Helical" evidence="1">
    <location>
        <begin position="7"/>
        <end position="25"/>
    </location>
</feature>
<sequence length="151" mass="17834">MKFKFKYFIMSVLIISVGLYIYAIFPRSGTIYELVLDKYNNAEFSTINISVNNKEYKFKDKNEINIFMDKLKSIKIKEGKIKEDIKSETKVRMYSENFSEKVGFTVFDNKYLKFYGSENGRYKTTIYKIVEETNINELINNIKGGIEVKEE</sequence>
<evidence type="ECO:0000256" key="1">
    <source>
        <dbReference type="SAM" id="Phobius"/>
    </source>
</evidence>
<evidence type="ECO:0000313" key="2">
    <source>
        <dbReference type="EMBL" id="TGY43559.1"/>
    </source>
</evidence>
<proteinExistence type="predicted"/>
<keyword evidence="3" id="KW-1185">Reference proteome</keyword>
<accession>A0A4S2DMM7</accession>
<comment type="caution">
    <text evidence="2">The sequence shown here is derived from an EMBL/GenBank/DDBJ whole genome shotgun (WGS) entry which is preliminary data.</text>
</comment>
<dbReference type="RefSeq" id="WP_136003973.1">
    <property type="nucleotide sequence ID" value="NZ_SRYR01000001.1"/>
</dbReference>
<keyword evidence="1" id="KW-0472">Membrane</keyword>